<organism evidence="1 2">
    <name type="scientific">Tanacetum coccineum</name>
    <dbReference type="NCBI Taxonomy" id="301880"/>
    <lineage>
        <taxon>Eukaryota</taxon>
        <taxon>Viridiplantae</taxon>
        <taxon>Streptophyta</taxon>
        <taxon>Embryophyta</taxon>
        <taxon>Tracheophyta</taxon>
        <taxon>Spermatophyta</taxon>
        <taxon>Magnoliopsida</taxon>
        <taxon>eudicotyledons</taxon>
        <taxon>Gunneridae</taxon>
        <taxon>Pentapetalae</taxon>
        <taxon>asterids</taxon>
        <taxon>campanulids</taxon>
        <taxon>Asterales</taxon>
        <taxon>Asteraceae</taxon>
        <taxon>Asteroideae</taxon>
        <taxon>Anthemideae</taxon>
        <taxon>Anthemidinae</taxon>
        <taxon>Tanacetum</taxon>
    </lineage>
</organism>
<gene>
    <name evidence="1" type="ORF">Tco_1006800</name>
</gene>
<comment type="caution">
    <text evidence="1">The sequence shown here is derived from an EMBL/GenBank/DDBJ whole genome shotgun (WGS) entry which is preliminary data.</text>
</comment>
<keyword evidence="2" id="KW-1185">Reference proteome</keyword>
<proteinExistence type="predicted"/>
<dbReference type="Proteomes" id="UP001151760">
    <property type="component" value="Unassembled WGS sequence"/>
</dbReference>
<reference evidence="1" key="1">
    <citation type="journal article" date="2022" name="Int. J. Mol. Sci.">
        <title>Draft Genome of Tanacetum Coccineum: Genomic Comparison of Closely Related Tanacetum-Family Plants.</title>
        <authorList>
            <person name="Yamashiro T."/>
            <person name="Shiraishi A."/>
            <person name="Nakayama K."/>
            <person name="Satake H."/>
        </authorList>
    </citation>
    <scope>NUCLEOTIDE SEQUENCE</scope>
</reference>
<reference evidence="1" key="2">
    <citation type="submission" date="2022-01" db="EMBL/GenBank/DDBJ databases">
        <authorList>
            <person name="Yamashiro T."/>
            <person name="Shiraishi A."/>
            <person name="Satake H."/>
            <person name="Nakayama K."/>
        </authorList>
    </citation>
    <scope>NUCLEOTIDE SEQUENCE</scope>
</reference>
<sequence length="220" mass="25013">MVADSANDGGDKIMVAAVCVLGFRERIKFETSDIEHDKLHDTKVIAKHIALHSALSQLASEFDGGEYDVLAETFIVDRMLVYVFIADELLRQTQGALSFTLQFKLIQEKTNADHIRMIFNVFGIVYTKCLSDSSKADLIAPKSERLLKSVVRVHWQEDADLFYVPFFTSISYFLLEKQQCKTLYKVRIHLASAADGLLLLFRSLMVQFSYQPYMHVNACS</sequence>
<accession>A0ABQ5FKN0</accession>
<dbReference type="EMBL" id="BQNB010017445">
    <property type="protein sequence ID" value="GJT63267.1"/>
    <property type="molecule type" value="Genomic_DNA"/>
</dbReference>
<protein>
    <submittedName>
        <fullName evidence="1">Probable arabinosyltransferase ARAD1</fullName>
    </submittedName>
</protein>
<evidence type="ECO:0000313" key="2">
    <source>
        <dbReference type="Proteomes" id="UP001151760"/>
    </source>
</evidence>
<evidence type="ECO:0000313" key="1">
    <source>
        <dbReference type="EMBL" id="GJT63267.1"/>
    </source>
</evidence>
<name>A0ABQ5FKN0_9ASTR</name>